<feature type="signal peptide" evidence="1">
    <location>
        <begin position="1"/>
        <end position="19"/>
    </location>
</feature>
<dbReference type="VEuPathDB" id="ToxoDB:ETH2_0800100"/>
<dbReference type="AlphaFoldDB" id="U6KLE9"/>
<reference evidence="2" key="2">
    <citation type="submission" date="2013-10" db="EMBL/GenBank/DDBJ databases">
        <authorList>
            <person name="Aslett M."/>
        </authorList>
    </citation>
    <scope>NUCLEOTIDE SEQUENCE [LARGE SCALE GENOMIC DNA]</scope>
    <source>
        <strain evidence="2">Houghton</strain>
    </source>
</reference>
<accession>U6KLE9</accession>
<evidence type="ECO:0000313" key="3">
    <source>
        <dbReference type="Proteomes" id="UP000030747"/>
    </source>
</evidence>
<dbReference type="Proteomes" id="UP000030747">
    <property type="component" value="Unassembled WGS sequence"/>
</dbReference>
<proteinExistence type="predicted"/>
<evidence type="ECO:0000256" key="1">
    <source>
        <dbReference type="SAM" id="SignalP"/>
    </source>
</evidence>
<dbReference type="EMBL" id="HG673746">
    <property type="protein sequence ID" value="CDJ37102.1"/>
    <property type="molecule type" value="Genomic_DNA"/>
</dbReference>
<evidence type="ECO:0000313" key="2">
    <source>
        <dbReference type="EMBL" id="CDJ37102.1"/>
    </source>
</evidence>
<keyword evidence="1" id="KW-0732">Signal</keyword>
<dbReference type="OrthoDB" id="10361755at2759"/>
<gene>
    <name evidence="2" type="ORF">ETH_00005475</name>
</gene>
<keyword evidence="3" id="KW-1185">Reference proteome</keyword>
<protein>
    <submittedName>
        <fullName evidence="2">Uncharacterized protein</fullName>
    </submittedName>
</protein>
<feature type="chain" id="PRO_5004671689" evidence="1">
    <location>
        <begin position="20"/>
        <end position="215"/>
    </location>
</feature>
<sequence>MGVAFPLLLSLAMIKAASGYGSSFEYDRQPLVVASTGAPVAAAALPFTTPATGGSLTKGPAESKPNPNIWTKGILERTRPLVTLTRKNAAAPALLILSLCIIVAGRSVIASAGKMESQTEDNVSSISACPKHEPSGKASSQYEMLCNQGCVRRVCSSVKEAEKEQSVRELSGKYVHLGLFSVTALHFACTHCAYGECFARGINAAIELSSVARAL</sequence>
<name>U6KLE9_EIMTE</name>
<reference evidence="2" key="1">
    <citation type="submission" date="2013-10" db="EMBL/GenBank/DDBJ databases">
        <title>Genomic analysis of the causative agents of coccidiosis in chickens.</title>
        <authorList>
            <person name="Reid A.J."/>
            <person name="Blake D."/>
            <person name="Billington K."/>
            <person name="Browne H."/>
            <person name="Dunn M."/>
            <person name="Hung S."/>
            <person name="Kawahara F."/>
            <person name="Miranda-Saavedra D."/>
            <person name="Mourier T."/>
            <person name="Nagra H."/>
            <person name="Otto T.D."/>
            <person name="Rawlings N."/>
            <person name="Sanchez A."/>
            <person name="Sanders M."/>
            <person name="Subramaniam C."/>
            <person name="Tay Y."/>
            <person name="Dear P."/>
            <person name="Doerig C."/>
            <person name="Gruber A."/>
            <person name="Parkinson J."/>
            <person name="Shirley M."/>
            <person name="Wan K.L."/>
            <person name="Berriman M."/>
            <person name="Tomley F."/>
            <person name="Pain A."/>
        </authorList>
    </citation>
    <scope>NUCLEOTIDE SEQUENCE [LARGE SCALE GENOMIC DNA]</scope>
    <source>
        <strain evidence="2">Houghton</strain>
    </source>
</reference>
<dbReference type="VEuPathDB" id="ToxoDB:ETH_00005475"/>
<organism evidence="2 3">
    <name type="scientific">Eimeria tenella</name>
    <name type="common">Coccidian parasite</name>
    <dbReference type="NCBI Taxonomy" id="5802"/>
    <lineage>
        <taxon>Eukaryota</taxon>
        <taxon>Sar</taxon>
        <taxon>Alveolata</taxon>
        <taxon>Apicomplexa</taxon>
        <taxon>Conoidasida</taxon>
        <taxon>Coccidia</taxon>
        <taxon>Eucoccidiorida</taxon>
        <taxon>Eimeriorina</taxon>
        <taxon>Eimeriidae</taxon>
        <taxon>Eimeria</taxon>
    </lineage>
</organism>
<dbReference type="RefSeq" id="XP_013227940.1">
    <property type="nucleotide sequence ID" value="XM_013372486.1"/>
</dbReference>
<dbReference type="GeneID" id="25250303"/>